<dbReference type="OrthoDB" id="324597at2759"/>
<dbReference type="EMBL" id="MPUH01001803">
    <property type="protein sequence ID" value="OMJ66160.1"/>
    <property type="molecule type" value="Genomic_DNA"/>
</dbReference>
<reference evidence="1 2" key="1">
    <citation type="submission" date="2016-11" db="EMBL/GenBank/DDBJ databases">
        <title>The macronuclear genome of Stentor coeruleus: a giant cell with tiny introns.</title>
        <authorList>
            <person name="Slabodnick M."/>
            <person name="Ruby J.G."/>
            <person name="Reiff S.B."/>
            <person name="Swart E.C."/>
            <person name="Gosai S."/>
            <person name="Prabakaran S."/>
            <person name="Witkowska E."/>
            <person name="Larue G.E."/>
            <person name="Fisher S."/>
            <person name="Freeman R.M."/>
            <person name="Gunawardena J."/>
            <person name="Chu W."/>
            <person name="Stover N.A."/>
            <person name="Gregory B.D."/>
            <person name="Nowacki M."/>
            <person name="Derisi J."/>
            <person name="Roy S.W."/>
            <person name="Marshall W.F."/>
            <person name="Sood P."/>
        </authorList>
    </citation>
    <scope>NUCLEOTIDE SEQUENCE [LARGE SCALE GENOMIC DNA]</scope>
    <source>
        <strain evidence="1">WM001</strain>
    </source>
</reference>
<organism evidence="1 2">
    <name type="scientific">Stentor coeruleus</name>
    <dbReference type="NCBI Taxonomy" id="5963"/>
    <lineage>
        <taxon>Eukaryota</taxon>
        <taxon>Sar</taxon>
        <taxon>Alveolata</taxon>
        <taxon>Ciliophora</taxon>
        <taxon>Postciliodesmatophora</taxon>
        <taxon>Heterotrichea</taxon>
        <taxon>Heterotrichida</taxon>
        <taxon>Stentoridae</taxon>
        <taxon>Stentor</taxon>
    </lineage>
</organism>
<dbReference type="Proteomes" id="UP000187209">
    <property type="component" value="Unassembled WGS sequence"/>
</dbReference>
<evidence type="ECO:0000313" key="1">
    <source>
        <dbReference type="EMBL" id="OMJ66160.1"/>
    </source>
</evidence>
<dbReference type="SUPFAM" id="SSF48403">
    <property type="entry name" value="Ankyrin repeat"/>
    <property type="match status" value="1"/>
</dbReference>
<name>A0A1R2AP24_9CILI</name>
<dbReference type="PANTHER" id="PTHR46586">
    <property type="entry name" value="ANKYRIN REPEAT-CONTAINING PROTEIN"/>
    <property type="match status" value="1"/>
</dbReference>
<accession>A0A1R2AP24</accession>
<dbReference type="Gene3D" id="1.25.40.20">
    <property type="entry name" value="Ankyrin repeat-containing domain"/>
    <property type="match status" value="1"/>
</dbReference>
<dbReference type="InterPro" id="IPR052050">
    <property type="entry name" value="SecEffector_AnkRepeat"/>
</dbReference>
<evidence type="ECO:0000313" key="2">
    <source>
        <dbReference type="Proteomes" id="UP000187209"/>
    </source>
</evidence>
<dbReference type="AlphaFoldDB" id="A0A1R2AP24"/>
<comment type="caution">
    <text evidence="1">The sequence shown here is derived from an EMBL/GenBank/DDBJ whole genome shotgun (WGS) entry which is preliminary data.</text>
</comment>
<dbReference type="PANTHER" id="PTHR46586:SF2">
    <property type="entry name" value="SWIM-TYPE DOMAIN-CONTAINING PROTEIN"/>
    <property type="match status" value="1"/>
</dbReference>
<gene>
    <name evidence="1" type="ORF">SteCoe_37108</name>
</gene>
<keyword evidence="2" id="KW-1185">Reference proteome</keyword>
<evidence type="ECO:0008006" key="3">
    <source>
        <dbReference type="Google" id="ProtNLM"/>
    </source>
</evidence>
<dbReference type="InterPro" id="IPR036770">
    <property type="entry name" value="Ankyrin_rpt-contain_sf"/>
</dbReference>
<protein>
    <recommendedName>
        <fullName evidence="3">Ankyrin repeat-containing protein</fullName>
    </recommendedName>
</protein>
<proteinExistence type="predicted"/>
<sequence length="391" mass="45480">MSEENMSESTNEVPEELSIMITNEEFQDLFPYFLKLSNDSNEKIKTYFHYCFASLVSNGHYSISLELMAEYPDILEGPWPHISIINRFFEVVKEGDIAELKQMIKFFGFYPNIISSYKHNLFTEAVNNEQLPMVRFLREDLGVESKEEYNLIKAFKHGYLDLIKYLYEEVGIEAINGDILMRNALESASLECIEYLRRNIGINKLGDYKLLEFAISQAVVLQNLNILDYMINNFVIDFEPSHIPPIRKNTNKGIRLFNSLNQTVAKNDLNTMHYFIHVVKLELGTDNFESEQSCYLEYLQLCVKKGYFDMLKLLVEDAKLQIGLLPQLSEEELVVSVYKSNNEPKMKKKMMEFLRKHDNSSNYELYISKVDEDDGCGSEAGYKKVKNENSK</sequence>